<keyword evidence="1" id="KW-1133">Transmembrane helix</keyword>
<name>A0AAD1IR67_9MYCO</name>
<evidence type="ECO:0000313" key="2">
    <source>
        <dbReference type="EMBL" id="BBY19596.1"/>
    </source>
</evidence>
<evidence type="ECO:0000313" key="3">
    <source>
        <dbReference type="Proteomes" id="UP000466607"/>
    </source>
</evidence>
<dbReference type="RefSeq" id="WP_134056149.1">
    <property type="nucleotide sequence ID" value="NZ_AP022586.1"/>
</dbReference>
<evidence type="ECO:0000256" key="1">
    <source>
        <dbReference type="SAM" id="Phobius"/>
    </source>
</evidence>
<sequence length="134" mass="13857">MSAAHRSAVIARRGCALVALGSAGLHLTSLGHATVSVSGVLLAMMVAGCVFCTRELWVVGSLRAWLVVALMNIAMIALHLPAPTHHHGGSAATDASLAMSLATLLALVEVCAAAAVLYVRTRRLGAALDDDRRH</sequence>
<feature type="transmembrane region" description="Helical" evidence="1">
    <location>
        <begin position="64"/>
        <end position="82"/>
    </location>
</feature>
<keyword evidence="1" id="KW-0812">Transmembrane</keyword>
<reference evidence="2 3" key="1">
    <citation type="journal article" date="2019" name="Emerg. Microbes Infect.">
        <title>Comprehensive subspecies identification of 175 nontuberculous mycobacteria species based on 7547 genomic profiles.</title>
        <authorList>
            <person name="Matsumoto Y."/>
            <person name="Kinjo T."/>
            <person name="Motooka D."/>
            <person name="Nabeya D."/>
            <person name="Jung N."/>
            <person name="Uechi K."/>
            <person name="Horii T."/>
            <person name="Iida T."/>
            <person name="Fujita J."/>
            <person name="Nakamura S."/>
        </authorList>
    </citation>
    <scope>NUCLEOTIDE SEQUENCE [LARGE SCALE GENOMIC DNA]</scope>
    <source>
        <strain evidence="2 3">JCM 17423</strain>
    </source>
</reference>
<organism evidence="2 3">
    <name type="scientific">Mycolicibacterium litorale</name>
    <dbReference type="NCBI Taxonomy" id="758802"/>
    <lineage>
        <taxon>Bacteria</taxon>
        <taxon>Bacillati</taxon>
        <taxon>Actinomycetota</taxon>
        <taxon>Actinomycetes</taxon>
        <taxon>Mycobacteriales</taxon>
        <taxon>Mycobacteriaceae</taxon>
        <taxon>Mycolicibacterium</taxon>
    </lineage>
</organism>
<dbReference type="EMBL" id="AP022586">
    <property type="protein sequence ID" value="BBY19596.1"/>
    <property type="molecule type" value="Genomic_DNA"/>
</dbReference>
<keyword evidence="1" id="KW-0472">Membrane</keyword>
<feature type="transmembrane region" description="Helical" evidence="1">
    <location>
        <begin position="30"/>
        <end position="52"/>
    </location>
</feature>
<dbReference type="Proteomes" id="UP000466607">
    <property type="component" value="Chromosome"/>
</dbReference>
<dbReference type="AlphaFoldDB" id="A0AAD1IR67"/>
<accession>A0AAD1IR67</accession>
<feature type="transmembrane region" description="Helical" evidence="1">
    <location>
        <begin position="97"/>
        <end position="119"/>
    </location>
</feature>
<proteinExistence type="predicted"/>
<protein>
    <submittedName>
        <fullName evidence="2">Uncharacterized protein</fullName>
    </submittedName>
</protein>
<gene>
    <name evidence="2" type="ORF">MLIT_51880</name>
</gene>
<keyword evidence="3" id="KW-1185">Reference proteome</keyword>